<dbReference type="EMBL" id="JAPMOS010000581">
    <property type="protein sequence ID" value="KAJ4452378.1"/>
    <property type="molecule type" value="Genomic_DNA"/>
</dbReference>
<feature type="region of interest" description="Disordered" evidence="1">
    <location>
        <begin position="69"/>
        <end position="93"/>
    </location>
</feature>
<name>A0ABQ8U1N7_9EUKA</name>
<comment type="caution">
    <text evidence="2">The sequence shown here is derived from an EMBL/GenBank/DDBJ whole genome shotgun (WGS) entry which is preliminary data.</text>
</comment>
<evidence type="ECO:0000313" key="2">
    <source>
        <dbReference type="EMBL" id="KAJ4452378.1"/>
    </source>
</evidence>
<evidence type="ECO:0000256" key="1">
    <source>
        <dbReference type="SAM" id="MobiDB-lite"/>
    </source>
</evidence>
<dbReference type="Proteomes" id="UP001141327">
    <property type="component" value="Unassembled WGS sequence"/>
</dbReference>
<evidence type="ECO:0000313" key="3">
    <source>
        <dbReference type="Proteomes" id="UP001141327"/>
    </source>
</evidence>
<reference evidence="2" key="1">
    <citation type="journal article" date="2022" name="bioRxiv">
        <title>Genomics of Preaxostyla Flagellates Illuminates Evolutionary Transitions and the Path Towards Mitochondrial Loss.</title>
        <authorList>
            <person name="Novak L.V.F."/>
            <person name="Treitli S.C."/>
            <person name="Pyrih J."/>
            <person name="Halakuc P."/>
            <person name="Pipaliya S.V."/>
            <person name="Vacek V."/>
            <person name="Brzon O."/>
            <person name="Soukal P."/>
            <person name="Eme L."/>
            <person name="Dacks J.B."/>
            <person name="Karnkowska A."/>
            <person name="Elias M."/>
            <person name="Hampl V."/>
        </authorList>
    </citation>
    <scope>NUCLEOTIDE SEQUENCE</scope>
    <source>
        <strain evidence="2">RCP-MX</strain>
    </source>
</reference>
<sequence length="93" mass="10028">MQFNETDFGVAGEPWVYCIADQCSNDLGLSRCGLPPPKATLVRGQAFYLYTAASIRVNVEGLLYVRPMRSGRPSSRSARTGSPGAPRSSSRSS</sequence>
<gene>
    <name evidence="2" type="ORF">PAPYR_13512</name>
</gene>
<proteinExistence type="predicted"/>
<keyword evidence="3" id="KW-1185">Reference proteome</keyword>
<accession>A0ABQ8U1N7</accession>
<organism evidence="2 3">
    <name type="scientific">Paratrimastix pyriformis</name>
    <dbReference type="NCBI Taxonomy" id="342808"/>
    <lineage>
        <taxon>Eukaryota</taxon>
        <taxon>Metamonada</taxon>
        <taxon>Preaxostyla</taxon>
        <taxon>Paratrimastigidae</taxon>
        <taxon>Paratrimastix</taxon>
    </lineage>
</organism>
<protein>
    <submittedName>
        <fullName evidence="2">Uncharacterized protein</fullName>
    </submittedName>
</protein>